<dbReference type="InterPro" id="IPR002213">
    <property type="entry name" value="UDP_glucos_trans"/>
</dbReference>
<dbReference type="OrthoDB" id="5835829at2759"/>
<dbReference type="InterPro" id="IPR058980">
    <property type="entry name" value="Glyco_transf_N"/>
</dbReference>
<keyword evidence="2" id="KW-0808">Transferase</keyword>
<comment type="caution">
    <text evidence="4">The sequence shown here is derived from an EMBL/GenBank/DDBJ whole genome shotgun (WGS) entry which is preliminary data.</text>
</comment>
<protein>
    <recommendedName>
        <fullName evidence="3">Glycosyltransferase N-terminal domain-containing protein</fullName>
    </recommendedName>
</protein>
<gene>
    <name evidence="4" type="ORF">FNV43_RR22129</name>
</gene>
<dbReference type="PANTHER" id="PTHR11926:SF774">
    <property type="entry name" value="UDP-GLYCOSYLTRANSFERASE 85A1-RELATED"/>
    <property type="match status" value="1"/>
</dbReference>
<dbReference type="SUPFAM" id="SSF53756">
    <property type="entry name" value="UDP-Glycosyltransferase/glycogen phosphorylase"/>
    <property type="match status" value="2"/>
</dbReference>
<organism evidence="4 5">
    <name type="scientific">Rhamnella rubrinervis</name>
    <dbReference type="NCBI Taxonomy" id="2594499"/>
    <lineage>
        <taxon>Eukaryota</taxon>
        <taxon>Viridiplantae</taxon>
        <taxon>Streptophyta</taxon>
        <taxon>Embryophyta</taxon>
        <taxon>Tracheophyta</taxon>
        <taxon>Spermatophyta</taxon>
        <taxon>Magnoliopsida</taxon>
        <taxon>eudicotyledons</taxon>
        <taxon>Gunneridae</taxon>
        <taxon>Pentapetalae</taxon>
        <taxon>rosids</taxon>
        <taxon>fabids</taxon>
        <taxon>Rosales</taxon>
        <taxon>Rhamnaceae</taxon>
        <taxon>rhamnoid group</taxon>
        <taxon>Rhamneae</taxon>
        <taxon>Rhamnella</taxon>
    </lineage>
</organism>
<dbReference type="PROSITE" id="PS00375">
    <property type="entry name" value="UDPGT"/>
    <property type="match status" value="1"/>
</dbReference>
<dbReference type="AlphaFoldDB" id="A0A8K0GMV7"/>
<dbReference type="FunFam" id="3.40.50.2000:FF:000055">
    <property type="entry name" value="Glycosyltransferase"/>
    <property type="match status" value="1"/>
</dbReference>
<feature type="domain" description="Glycosyltransferase N-terminal" evidence="3">
    <location>
        <begin position="13"/>
        <end position="158"/>
    </location>
</feature>
<dbReference type="EMBL" id="VOIH02000010">
    <property type="protein sequence ID" value="KAF3435042.1"/>
    <property type="molecule type" value="Genomic_DNA"/>
</dbReference>
<dbReference type="FunFam" id="3.40.50.2000:FF:000027">
    <property type="entry name" value="Glycosyltransferase"/>
    <property type="match status" value="1"/>
</dbReference>
<dbReference type="GO" id="GO:0080044">
    <property type="term" value="F:quercetin 7-O-glucosyltransferase activity"/>
    <property type="evidence" value="ECO:0007669"/>
    <property type="project" value="TreeGrafter"/>
</dbReference>
<comment type="similarity">
    <text evidence="1">Belongs to the UDP-glycosyltransferase family.</text>
</comment>
<accession>A0A8K0GMV7</accession>
<dbReference type="CDD" id="cd03784">
    <property type="entry name" value="GT1_Gtf-like"/>
    <property type="match status" value="2"/>
</dbReference>
<evidence type="ECO:0000313" key="5">
    <source>
        <dbReference type="Proteomes" id="UP000796880"/>
    </source>
</evidence>
<reference evidence="4" key="1">
    <citation type="submission" date="2020-03" db="EMBL/GenBank/DDBJ databases">
        <title>A high-quality chromosome-level genome assembly of a woody plant with both climbing and erect habits, Rhamnella rubrinervis.</title>
        <authorList>
            <person name="Lu Z."/>
            <person name="Yang Y."/>
            <person name="Zhu X."/>
            <person name="Sun Y."/>
        </authorList>
    </citation>
    <scope>NUCLEOTIDE SEQUENCE</scope>
    <source>
        <strain evidence="4">BYM</strain>
        <tissue evidence="4">Leaf</tissue>
    </source>
</reference>
<evidence type="ECO:0000256" key="1">
    <source>
        <dbReference type="ARBA" id="ARBA00009995"/>
    </source>
</evidence>
<dbReference type="Pfam" id="PF00201">
    <property type="entry name" value="UDPGT"/>
    <property type="match status" value="3"/>
</dbReference>
<dbReference type="InterPro" id="IPR035595">
    <property type="entry name" value="UDP_glycos_trans_CS"/>
</dbReference>
<sequence>MASNLQANKPHAVCVPLPSQGHLNPMLNLAKLLHHKGFHITYVNTHFNHNRFLRSRGPDAVASLPDFRFEEIPDGLPPSDADATQFIPSLCDSTRRTCLVPFRQLLRKLNDESSSHSSNVPPVSCIVSDSAMFFTGKAADEIGIPNVYLWTASACSFLGYLYCPQLIHNGLTPLKDESYLRNGYLDTIIDWIPGLKGIRLKDLPSFIRTTDPNDIMMDFILEVNTAMHKASSIILNTFEELDHQVLEALSSILPPIYPIGPLHLLVSQINDHSLDSISANLWKEELECLQWLNTKKPRSVVYVNFGSITIMSPQQLQEFAWGLANSEKPLVWVIRPDLVKGDSAVFSYELLTKIKKVGIMISWCPQEKVLSHPSIGGFLTHCGWNSMIESLSAGVPVVCWPFFADQQTNCWSSCNEWGIGMEIDSNVRRDEVENLVKEILEGEKGTKMREKAMEWKRKAENAIGPGGSSLLNFEKMNLEYQLLTYGQPVLALSSAIYIIANLLIKVLHRLKDLPTFIRTTDPNDMLLDFSLEVVDTAYKASSIILNTFDQLEQQVLEALSAKFPPKFYSIGPLHLLVNEIQGNALHSIGSNLRKEDFECLQWLNTKEPRSVVYVNFGSITVMSPQQLREFAWGLANSKKPFVWVIRPDLVKDDSAIFSYELLIKTKERESLSAGVAMVCWPFFADQQMNCRYSCTEWGISMEINSNVERNGVEELVRELIEGESKKLREKAAEWKREAEKTSGPFGSSLLNFNMMIKEMLMS</sequence>
<evidence type="ECO:0000313" key="4">
    <source>
        <dbReference type="EMBL" id="KAF3435042.1"/>
    </source>
</evidence>
<name>A0A8K0GMV7_9ROSA</name>
<dbReference type="PANTHER" id="PTHR11926">
    <property type="entry name" value="GLUCOSYL/GLUCURONOSYL TRANSFERASES"/>
    <property type="match status" value="1"/>
</dbReference>
<evidence type="ECO:0000259" key="3">
    <source>
        <dbReference type="Pfam" id="PF26168"/>
    </source>
</evidence>
<dbReference type="GO" id="GO:0080043">
    <property type="term" value="F:quercetin 3-O-glucosyltransferase activity"/>
    <property type="evidence" value="ECO:0007669"/>
    <property type="project" value="TreeGrafter"/>
</dbReference>
<dbReference type="Pfam" id="PF26168">
    <property type="entry name" value="Glyco_transf_N"/>
    <property type="match status" value="1"/>
</dbReference>
<evidence type="ECO:0000256" key="2">
    <source>
        <dbReference type="ARBA" id="ARBA00022679"/>
    </source>
</evidence>
<dbReference type="Proteomes" id="UP000796880">
    <property type="component" value="Unassembled WGS sequence"/>
</dbReference>
<dbReference type="Gene3D" id="3.40.50.2000">
    <property type="entry name" value="Glycogen Phosphorylase B"/>
    <property type="match status" value="5"/>
</dbReference>
<keyword evidence="5" id="KW-1185">Reference proteome</keyword>
<proteinExistence type="inferred from homology"/>